<organism evidence="1 2">
    <name type="scientific">Aphis glycines</name>
    <name type="common">Soybean aphid</name>
    <dbReference type="NCBI Taxonomy" id="307491"/>
    <lineage>
        <taxon>Eukaryota</taxon>
        <taxon>Metazoa</taxon>
        <taxon>Ecdysozoa</taxon>
        <taxon>Arthropoda</taxon>
        <taxon>Hexapoda</taxon>
        <taxon>Insecta</taxon>
        <taxon>Pterygota</taxon>
        <taxon>Neoptera</taxon>
        <taxon>Paraneoptera</taxon>
        <taxon>Hemiptera</taxon>
        <taxon>Sternorrhyncha</taxon>
        <taxon>Aphidomorpha</taxon>
        <taxon>Aphidoidea</taxon>
        <taxon>Aphididae</taxon>
        <taxon>Aphidini</taxon>
        <taxon>Aphis</taxon>
        <taxon>Aphis</taxon>
    </lineage>
</organism>
<protein>
    <submittedName>
        <fullName evidence="1">Uncharacterized protein</fullName>
    </submittedName>
</protein>
<sequence length="223" mass="26352">MSSRAPTTGKLDKPFSFLSWNIISLIFEGHYSTIRPEEDLTFTELAQEAGRFNCIFNYKNIYLESLHIFNVTPKYYQINTFTELAYSTNLVTDFLSNDLRIIYRILSINYPLIFINFNRCHLCILQLFSSIVESKNVQPSIETAKIGIPFIDYYVNKHGMSIFIHKKKMFKSLNLLFEQVPICQYAMFTFNIKYFSNFKFITKRIISSDFKTYASFFIYEIEN</sequence>
<accession>A0A6G0TKZ0</accession>
<evidence type="ECO:0000313" key="2">
    <source>
        <dbReference type="Proteomes" id="UP000475862"/>
    </source>
</evidence>
<evidence type="ECO:0000313" key="1">
    <source>
        <dbReference type="EMBL" id="KAE9534842.1"/>
    </source>
</evidence>
<dbReference type="AlphaFoldDB" id="A0A6G0TKZ0"/>
<proteinExistence type="predicted"/>
<dbReference type="EMBL" id="VYZN01000027">
    <property type="protein sequence ID" value="KAE9534842.1"/>
    <property type="molecule type" value="Genomic_DNA"/>
</dbReference>
<keyword evidence="2" id="KW-1185">Reference proteome</keyword>
<name>A0A6G0TKZ0_APHGL</name>
<gene>
    <name evidence="1" type="ORF">AGLY_008134</name>
</gene>
<reference evidence="1 2" key="1">
    <citation type="submission" date="2019-08" db="EMBL/GenBank/DDBJ databases">
        <title>The genome of the soybean aphid Biotype 1, its phylome, world population structure and adaptation to the North American continent.</title>
        <authorList>
            <person name="Giordano R."/>
            <person name="Donthu R.K."/>
            <person name="Hernandez A.G."/>
            <person name="Wright C.L."/>
            <person name="Zimin A.V."/>
        </authorList>
    </citation>
    <scope>NUCLEOTIDE SEQUENCE [LARGE SCALE GENOMIC DNA]</scope>
    <source>
        <tissue evidence="1">Whole aphids</tissue>
    </source>
</reference>
<dbReference type="Proteomes" id="UP000475862">
    <property type="component" value="Unassembled WGS sequence"/>
</dbReference>
<comment type="caution">
    <text evidence="1">The sequence shown here is derived from an EMBL/GenBank/DDBJ whole genome shotgun (WGS) entry which is preliminary data.</text>
</comment>